<dbReference type="InterPro" id="IPR036047">
    <property type="entry name" value="F-box-like_dom_sf"/>
</dbReference>
<evidence type="ECO:0000313" key="1">
    <source>
        <dbReference type="EMBL" id="KAI5078128.1"/>
    </source>
</evidence>
<evidence type="ECO:0008006" key="3">
    <source>
        <dbReference type="Google" id="ProtNLM"/>
    </source>
</evidence>
<dbReference type="AlphaFoldDB" id="A0A9D4ZJQ9"/>
<protein>
    <recommendedName>
        <fullName evidence="3">F-box domain-containing protein</fullName>
    </recommendedName>
</protein>
<reference evidence="1" key="1">
    <citation type="submission" date="2021-01" db="EMBL/GenBank/DDBJ databases">
        <title>Adiantum capillus-veneris genome.</title>
        <authorList>
            <person name="Fang Y."/>
            <person name="Liao Q."/>
        </authorList>
    </citation>
    <scope>NUCLEOTIDE SEQUENCE</scope>
    <source>
        <strain evidence="1">H3</strain>
        <tissue evidence="1">Leaf</tissue>
    </source>
</reference>
<accession>A0A9D4ZJQ9</accession>
<dbReference type="SUPFAM" id="SSF81383">
    <property type="entry name" value="F-box domain"/>
    <property type="match status" value="1"/>
</dbReference>
<organism evidence="1 2">
    <name type="scientific">Adiantum capillus-veneris</name>
    <name type="common">Maidenhair fern</name>
    <dbReference type="NCBI Taxonomy" id="13818"/>
    <lineage>
        <taxon>Eukaryota</taxon>
        <taxon>Viridiplantae</taxon>
        <taxon>Streptophyta</taxon>
        <taxon>Embryophyta</taxon>
        <taxon>Tracheophyta</taxon>
        <taxon>Polypodiopsida</taxon>
        <taxon>Polypodiidae</taxon>
        <taxon>Polypodiales</taxon>
        <taxon>Pteridineae</taxon>
        <taxon>Pteridaceae</taxon>
        <taxon>Vittarioideae</taxon>
        <taxon>Adiantum</taxon>
    </lineage>
</organism>
<sequence>MEREDRLNILAGLVQRDTTESSWLASVWLHGVARFLRGGSSTSDVQLPTAAPIDHVSPSAYITCSQQQLHSTTPPPAPYNINQRLPEHLLERILKEMIGGPREARGAAGTCRHWRAIVASRDDVQLRRVALAWKPSDVWGIPRTTSRAVRVFIDGLFHVEFALLHDGQLWLPVVPADYDRTPHHKTLNIDLEMWDYKIVTFDRVWCPKTTCIRSLCHDAAVDVDANNSHGQVFLVHASRLAFYTLLIRWPLR</sequence>
<proteinExistence type="predicted"/>
<gene>
    <name evidence="1" type="ORF">GOP47_0007952</name>
</gene>
<evidence type="ECO:0000313" key="2">
    <source>
        <dbReference type="Proteomes" id="UP000886520"/>
    </source>
</evidence>
<comment type="caution">
    <text evidence="1">The sequence shown here is derived from an EMBL/GenBank/DDBJ whole genome shotgun (WGS) entry which is preliminary data.</text>
</comment>
<name>A0A9D4ZJQ9_ADICA</name>
<dbReference type="Proteomes" id="UP000886520">
    <property type="component" value="Chromosome 7"/>
</dbReference>
<dbReference type="EMBL" id="JABFUD020000007">
    <property type="protein sequence ID" value="KAI5078128.1"/>
    <property type="molecule type" value="Genomic_DNA"/>
</dbReference>
<keyword evidence="2" id="KW-1185">Reference proteome</keyword>